<feature type="compositionally biased region" description="Basic and acidic residues" evidence="2">
    <location>
        <begin position="96"/>
        <end position="107"/>
    </location>
</feature>
<dbReference type="InterPro" id="IPR003034">
    <property type="entry name" value="SAP_dom"/>
</dbReference>
<protein>
    <recommendedName>
        <fullName evidence="3">SAP domain-containing protein</fullName>
    </recommendedName>
</protein>
<feature type="domain" description="SAP" evidence="3">
    <location>
        <begin position="135"/>
        <end position="169"/>
    </location>
</feature>
<feature type="region of interest" description="Disordered" evidence="2">
    <location>
        <begin position="1"/>
        <end position="21"/>
    </location>
</feature>
<dbReference type="Proteomes" id="UP000516437">
    <property type="component" value="Chromosome 4"/>
</dbReference>
<evidence type="ECO:0000313" key="5">
    <source>
        <dbReference type="Proteomes" id="UP000516437"/>
    </source>
</evidence>
<sequence length="169" mass="18207">MEDSSYSQPSDWNNPTASGASKFLVDLPSRGLFSSTVVSSNPGGMRVYICDHDTSPPESQQIKTNQQNILIRSLMLRKLKGNSSAKDVKGVAATEGSRKRGTERASEGRTSAKRAKSDISSRQEGSNSQASGKDLQSLKVERLRAILKSKGLSVNGKKASIKTIDQHLA</sequence>
<dbReference type="InterPro" id="IPR036361">
    <property type="entry name" value="SAP_dom_sf"/>
</dbReference>
<dbReference type="Pfam" id="PF10172">
    <property type="entry name" value="DDA1"/>
    <property type="match status" value="1"/>
</dbReference>
<dbReference type="PANTHER" id="PTHR31879">
    <property type="entry name" value="DET1- AND DDB1-ASSOCIATED PROTEIN 1"/>
    <property type="match status" value="1"/>
</dbReference>
<dbReference type="SUPFAM" id="SSF68906">
    <property type="entry name" value="SAP domain"/>
    <property type="match status" value="1"/>
</dbReference>
<evidence type="ECO:0000313" key="4">
    <source>
        <dbReference type="EMBL" id="KAB1217362.1"/>
    </source>
</evidence>
<dbReference type="AlphaFoldDB" id="A0A6A1VWL1"/>
<comment type="similarity">
    <text evidence="1">Belongs to the DDA1 family.</text>
</comment>
<comment type="caution">
    <text evidence="4">The sequence shown here is derived from an EMBL/GenBank/DDBJ whole genome shotgun (WGS) entry which is preliminary data.</text>
</comment>
<evidence type="ECO:0000256" key="2">
    <source>
        <dbReference type="SAM" id="MobiDB-lite"/>
    </source>
</evidence>
<evidence type="ECO:0000259" key="3">
    <source>
        <dbReference type="PROSITE" id="PS50800"/>
    </source>
</evidence>
<feature type="compositionally biased region" description="Polar residues" evidence="2">
    <location>
        <begin position="122"/>
        <end position="131"/>
    </location>
</feature>
<organism evidence="4 5">
    <name type="scientific">Morella rubra</name>
    <name type="common">Chinese bayberry</name>
    <dbReference type="NCBI Taxonomy" id="262757"/>
    <lineage>
        <taxon>Eukaryota</taxon>
        <taxon>Viridiplantae</taxon>
        <taxon>Streptophyta</taxon>
        <taxon>Embryophyta</taxon>
        <taxon>Tracheophyta</taxon>
        <taxon>Spermatophyta</taxon>
        <taxon>Magnoliopsida</taxon>
        <taxon>eudicotyledons</taxon>
        <taxon>Gunneridae</taxon>
        <taxon>Pentapetalae</taxon>
        <taxon>rosids</taxon>
        <taxon>fabids</taxon>
        <taxon>Fagales</taxon>
        <taxon>Myricaceae</taxon>
        <taxon>Morella</taxon>
    </lineage>
</organism>
<evidence type="ECO:0000256" key="1">
    <source>
        <dbReference type="ARBA" id="ARBA00008042"/>
    </source>
</evidence>
<dbReference type="Gene3D" id="1.10.720.30">
    <property type="entry name" value="SAP domain"/>
    <property type="match status" value="1"/>
</dbReference>
<keyword evidence="5" id="KW-1185">Reference proteome</keyword>
<dbReference type="Pfam" id="PF02037">
    <property type="entry name" value="SAP"/>
    <property type="match status" value="1"/>
</dbReference>
<dbReference type="InterPro" id="IPR033575">
    <property type="entry name" value="DDA1-like"/>
</dbReference>
<reference evidence="4 5" key="1">
    <citation type="journal article" date="2019" name="Plant Biotechnol. J.">
        <title>The red bayberry genome and genetic basis of sex determination.</title>
        <authorList>
            <person name="Jia H.M."/>
            <person name="Jia H.J."/>
            <person name="Cai Q.L."/>
            <person name="Wang Y."/>
            <person name="Zhao H.B."/>
            <person name="Yang W.F."/>
            <person name="Wang G.Y."/>
            <person name="Li Y.H."/>
            <person name="Zhan D.L."/>
            <person name="Shen Y.T."/>
            <person name="Niu Q.F."/>
            <person name="Chang L."/>
            <person name="Qiu J."/>
            <person name="Zhao L."/>
            <person name="Xie H.B."/>
            <person name="Fu W.Y."/>
            <person name="Jin J."/>
            <person name="Li X.W."/>
            <person name="Jiao Y."/>
            <person name="Zhou C.C."/>
            <person name="Tu T."/>
            <person name="Chai C.Y."/>
            <person name="Gao J.L."/>
            <person name="Fan L.J."/>
            <person name="van de Weg E."/>
            <person name="Wang J.Y."/>
            <person name="Gao Z.S."/>
        </authorList>
    </citation>
    <scope>NUCLEOTIDE SEQUENCE [LARGE SCALE GENOMIC DNA]</scope>
    <source>
        <tissue evidence="4">Leaves</tissue>
    </source>
</reference>
<dbReference type="PROSITE" id="PS50800">
    <property type="entry name" value="SAP"/>
    <property type="match status" value="1"/>
</dbReference>
<gene>
    <name evidence="4" type="ORF">CJ030_MR4G020959</name>
</gene>
<feature type="compositionally biased region" description="Polar residues" evidence="2">
    <location>
        <begin position="1"/>
        <end position="19"/>
    </location>
</feature>
<dbReference type="GO" id="GO:0080008">
    <property type="term" value="C:Cul4-RING E3 ubiquitin ligase complex"/>
    <property type="evidence" value="ECO:0007669"/>
    <property type="project" value="TreeGrafter"/>
</dbReference>
<accession>A0A6A1VWL1</accession>
<dbReference type="EMBL" id="RXIC02000022">
    <property type="protein sequence ID" value="KAB1217362.1"/>
    <property type="molecule type" value="Genomic_DNA"/>
</dbReference>
<dbReference type="InterPro" id="IPR018276">
    <property type="entry name" value="DDA1_dom"/>
</dbReference>
<feature type="region of interest" description="Disordered" evidence="2">
    <location>
        <begin position="81"/>
        <end position="136"/>
    </location>
</feature>
<dbReference type="PANTHER" id="PTHR31879:SF2">
    <property type="entry name" value="DET1- AND DDB1-ASSOCIATED PROTEIN 1"/>
    <property type="match status" value="1"/>
</dbReference>
<dbReference type="OrthoDB" id="445357at2759"/>
<name>A0A6A1VWL1_9ROSI</name>
<proteinExistence type="inferred from homology"/>
<dbReference type="SMART" id="SM00513">
    <property type="entry name" value="SAP"/>
    <property type="match status" value="1"/>
</dbReference>
<dbReference type="GO" id="GO:0032436">
    <property type="term" value="P:positive regulation of proteasomal ubiquitin-dependent protein catabolic process"/>
    <property type="evidence" value="ECO:0007669"/>
    <property type="project" value="TreeGrafter"/>
</dbReference>